<evidence type="ECO:0000256" key="5">
    <source>
        <dbReference type="ARBA" id="ARBA00022777"/>
    </source>
</evidence>
<evidence type="ECO:0000256" key="3">
    <source>
        <dbReference type="ARBA" id="ARBA00022679"/>
    </source>
</evidence>
<accession>A0ABN4YEN7</accession>
<dbReference type="InterPro" id="IPR000550">
    <property type="entry name" value="Hppk"/>
</dbReference>
<evidence type="ECO:0000313" key="9">
    <source>
        <dbReference type="EMBL" id="ARD21515.1"/>
    </source>
</evidence>
<evidence type="ECO:0000313" key="10">
    <source>
        <dbReference type="Proteomes" id="UP000191820"/>
    </source>
</evidence>
<dbReference type="EMBL" id="CP020472">
    <property type="protein sequence ID" value="ARD21515.1"/>
    <property type="molecule type" value="Genomic_DNA"/>
</dbReference>
<dbReference type="Gene3D" id="3.30.70.560">
    <property type="entry name" value="7,8-Dihydro-6-hydroxymethylpterin-pyrophosphokinase HPPK"/>
    <property type="match status" value="1"/>
</dbReference>
<sequence>MARIYISLGTNIDPVEHMQSGLIDLHEQFGQLTLSRMFESEAVGFNGTNFLNMVAAADTEMSIADVVATFKRIEKQNGRIRGEKKFSPRSLDIDLLLYDNEVCQFPIELPRGEILYNAFVLWPLAEVAPSLQHPKNTKTYQSLWEEYDKTSQNIWPVEFDFPAILTR</sequence>
<name>A0ABN4YEN7_9GAMM</name>
<feature type="domain" description="7,8-dihydro-6-hydroxymethylpterin-pyrophosphokinase" evidence="8">
    <location>
        <begin position="5"/>
        <end position="129"/>
    </location>
</feature>
<dbReference type="PANTHER" id="PTHR43071">
    <property type="entry name" value="2-AMINO-4-HYDROXY-6-HYDROXYMETHYLDIHYDROPTERIDINE PYROPHOSPHOKINASE"/>
    <property type="match status" value="1"/>
</dbReference>
<keyword evidence="3" id="KW-0808">Transferase</keyword>
<dbReference type="SUPFAM" id="SSF55083">
    <property type="entry name" value="6-hydroxymethyl-7,8-dihydropterin pyrophosphokinase, HPPK"/>
    <property type="match status" value="1"/>
</dbReference>
<dbReference type="NCBIfam" id="TIGR01498">
    <property type="entry name" value="folK"/>
    <property type="match status" value="1"/>
</dbReference>
<keyword evidence="6" id="KW-0067">ATP-binding</keyword>
<comment type="pathway">
    <text evidence="1">Cofactor biosynthesis; tetrahydrofolate biosynthesis; 2-amino-4-hydroxy-6-hydroxymethyl-7,8-dihydropteridine diphosphate from 7,8-dihydroneopterin triphosphate: step 4/4.</text>
</comment>
<gene>
    <name evidence="9" type="ORF">SJ2017_1188</name>
</gene>
<evidence type="ECO:0000256" key="6">
    <source>
        <dbReference type="ARBA" id="ARBA00022840"/>
    </source>
</evidence>
<keyword evidence="7" id="KW-0289">Folate biosynthesis</keyword>
<evidence type="ECO:0000256" key="7">
    <source>
        <dbReference type="ARBA" id="ARBA00022909"/>
    </source>
</evidence>
<dbReference type="Pfam" id="PF01288">
    <property type="entry name" value="HPPK"/>
    <property type="match status" value="1"/>
</dbReference>
<evidence type="ECO:0000256" key="2">
    <source>
        <dbReference type="ARBA" id="ARBA00013253"/>
    </source>
</evidence>
<organism evidence="9 10">
    <name type="scientific">Shewanella japonica</name>
    <dbReference type="NCBI Taxonomy" id="93973"/>
    <lineage>
        <taxon>Bacteria</taxon>
        <taxon>Pseudomonadati</taxon>
        <taxon>Pseudomonadota</taxon>
        <taxon>Gammaproteobacteria</taxon>
        <taxon>Alteromonadales</taxon>
        <taxon>Shewanellaceae</taxon>
        <taxon>Shewanella</taxon>
    </lineage>
</organism>
<reference evidence="9 10" key="1">
    <citation type="submission" date="2017-03" db="EMBL/GenBank/DDBJ databases">
        <title>Genome sequencing of Shewanella japonica KCTC 22435.</title>
        <authorList>
            <person name="Kim K.M."/>
        </authorList>
    </citation>
    <scope>NUCLEOTIDE SEQUENCE [LARGE SCALE GENOMIC DNA]</scope>
    <source>
        <strain evidence="9 10">KCTC 22435</strain>
    </source>
</reference>
<keyword evidence="10" id="KW-1185">Reference proteome</keyword>
<dbReference type="PANTHER" id="PTHR43071:SF2">
    <property type="entry name" value="2-AMINO-4-HYDROXY-6-HYDROXYMETHYLDIHYDROPTERIDINE PYROPHOSPHOKINASE"/>
    <property type="match status" value="1"/>
</dbReference>
<dbReference type="EC" id="2.7.6.3" evidence="2"/>
<keyword evidence="5" id="KW-0418">Kinase</keyword>
<evidence type="ECO:0000256" key="1">
    <source>
        <dbReference type="ARBA" id="ARBA00005051"/>
    </source>
</evidence>
<dbReference type="Proteomes" id="UP000191820">
    <property type="component" value="Chromosome"/>
</dbReference>
<dbReference type="RefSeq" id="WP_055024248.1">
    <property type="nucleotide sequence ID" value="NZ_CANMJJ010000004.1"/>
</dbReference>
<dbReference type="InterPro" id="IPR035907">
    <property type="entry name" value="Hppk_sf"/>
</dbReference>
<proteinExistence type="predicted"/>
<evidence type="ECO:0000259" key="8">
    <source>
        <dbReference type="Pfam" id="PF01288"/>
    </source>
</evidence>
<evidence type="ECO:0000256" key="4">
    <source>
        <dbReference type="ARBA" id="ARBA00022741"/>
    </source>
</evidence>
<keyword evidence="4" id="KW-0547">Nucleotide-binding</keyword>
<protein>
    <recommendedName>
        <fullName evidence="2">2-amino-4-hydroxy-6-hydroxymethyldihydropteridine diphosphokinase</fullName>
        <ecNumber evidence="2">2.7.6.3</ecNumber>
    </recommendedName>
</protein>